<dbReference type="SMART" id="SM00042">
    <property type="entry name" value="CUB"/>
    <property type="match status" value="1"/>
</dbReference>
<dbReference type="InterPro" id="IPR000859">
    <property type="entry name" value="CUB_dom"/>
</dbReference>
<feature type="transmembrane region" description="Helical" evidence="13">
    <location>
        <begin position="907"/>
        <end position="928"/>
    </location>
</feature>
<keyword evidence="20" id="KW-1185">Reference proteome</keyword>
<evidence type="ECO:0000256" key="10">
    <source>
        <dbReference type="ARBA" id="ARBA00023170"/>
    </source>
</evidence>
<evidence type="ECO:0000256" key="12">
    <source>
        <dbReference type="PROSITE-ProRule" id="PRU00059"/>
    </source>
</evidence>
<dbReference type="InterPro" id="IPR000719">
    <property type="entry name" value="Prot_kinase_dom"/>
</dbReference>
<dbReference type="PROSITE" id="PS50262">
    <property type="entry name" value="G_PROTEIN_RECEP_F1_2"/>
    <property type="match status" value="1"/>
</dbReference>
<feature type="transmembrane region" description="Helical" evidence="13">
    <location>
        <begin position="1010"/>
        <end position="1034"/>
    </location>
</feature>
<evidence type="ECO:0000256" key="6">
    <source>
        <dbReference type="ARBA" id="ARBA00022989"/>
    </source>
</evidence>
<proteinExistence type="predicted"/>
<dbReference type="InterPro" id="IPR013320">
    <property type="entry name" value="ConA-like_dom_sf"/>
</dbReference>
<evidence type="ECO:0000256" key="2">
    <source>
        <dbReference type="ARBA" id="ARBA00022475"/>
    </source>
</evidence>
<dbReference type="PROSITE" id="PS51450">
    <property type="entry name" value="LRR"/>
    <property type="match status" value="2"/>
</dbReference>
<dbReference type="SUPFAM" id="SSF52058">
    <property type="entry name" value="L domain-like"/>
    <property type="match status" value="1"/>
</dbReference>
<organism evidence="19 20">
    <name type="scientific">Porites evermanni</name>
    <dbReference type="NCBI Taxonomy" id="104178"/>
    <lineage>
        <taxon>Eukaryota</taxon>
        <taxon>Metazoa</taxon>
        <taxon>Cnidaria</taxon>
        <taxon>Anthozoa</taxon>
        <taxon>Hexacorallia</taxon>
        <taxon>Scleractinia</taxon>
        <taxon>Fungiina</taxon>
        <taxon>Poritidae</taxon>
        <taxon>Porites</taxon>
    </lineage>
</organism>
<dbReference type="PROSITE" id="PS01180">
    <property type="entry name" value="CUB"/>
    <property type="match status" value="1"/>
</dbReference>
<accession>A0ABN8R2R1</accession>
<evidence type="ECO:0000313" key="20">
    <source>
        <dbReference type="Proteomes" id="UP001159427"/>
    </source>
</evidence>
<evidence type="ECO:0000259" key="14">
    <source>
        <dbReference type="PROSITE" id="PS01180"/>
    </source>
</evidence>
<dbReference type="InterPro" id="IPR011009">
    <property type="entry name" value="Kinase-like_dom_sf"/>
</dbReference>
<evidence type="ECO:0008006" key="21">
    <source>
        <dbReference type="Google" id="ProtNLM"/>
    </source>
</evidence>
<dbReference type="PROSITE" id="PS50060">
    <property type="entry name" value="MAM_2"/>
    <property type="match status" value="1"/>
</dbReference>
<dbReference type="CDD" id="cd00041">
    <property type="entry name" value="CUB"/>
    <property type="match status" value="1"/>
</dbReference>
<dbReference type="SMART" id="SM00369">
    <property type="entry name" value="LRR_TYP"/>
    <property type="match status" value="6"/>
</dbReference>
<dbReference type="InterPro" id="IPR017452">
    <property type="entry name" value="GPCR_Rhodpsn_7TM"/>
</dbReference>
<dbReference type="Pfam" id="PF00431">
    <property type="entry name" value="CUB"/>
    <property type="match status" value="1"/>
</dbReference>
<feature type="domain" description="Protein kinase" evidence="15">
    <location>
        <begin position="1155"/>
        <end position="1411"/>
    </location>
</feature>
<feature type="transmembrane region" description="Helical" evidence="13">
    <location>
        <begin position="822"/>
        <end position="843"/>
    </location>
</feature>
<feature type="domain" description="G-protein coupled receptors family 1 profile" evidence="17">
    <location>
        <begin position="802"/>
        <end position="1066"/>
    </location>
</feature>
<evidence type="ECO:0000256" key="3">
    <source>
        <dbReference type="ARBA" id="ARBA00022614"/>
    </source>
</evidence>
<comment type="caution">
    <text evidence="19">The sequence shown here is derived from an EMBL/GenBank/DDBJ whole genome shotgun (WGS) entry which is preliminary data.</text>
</comment>
<dbReference type="SUPFAM" id="SSF81321">
    <property type="entry name" value="Family A G protein-coupled receptor-like"/>
    <property type="match status" value="1"/>
</dbReference>
<dbReference type="CDD" id="cd15137">
    <property type="entry name" value="7tmA_Relaxin_R"/>
    <property type="match status" value="1"/>
</dbReference>
<dbReference type="SUPFAM" id="SSF49854">
    <property type="entry name" value="Spermadhesin, CUB domain"/>
    <property type="match status" value="1"/>
</dbReference>
<comment type="subcellular location">
    <subcellularLocation>
        <location evidence="1">Cell membrane</location>
        <topology evidence="1">Multi-pass membrane protein</topology>
    </subcellularLocation>
</comment>
<sequence length="1411" mass="159507">MVFLRPLTTEEAFTLCRGIVNVGGFQFYEGLCGWKNSNQSVSPWKQAVGLDMAAITNQVKSYLQSKGRKSEPGCFMKESSYQLNFVENHNGYVNITTDLRDLVAFTICFWMKTSDNTSAGTPIWYRVRDETQGKYIPAIALVDYRGFYIYVGESKPTKTNSAANNGKWHHICLVWTSEGGNVTLHNDWSIFSGTKFSEGETISGKGEFIVGLTEDLATQNLKAGQFIGLISHVNIFNKALKREDIKWMSHGCGKGVLLGLLLPWSQFITGVVGEVKVEKPALCADPEGYRFMVCNNNMTQPSQTSSFESPLYERSYEGHKICMRFRYLIYGPGRHFLRIYQQLNLTDYQRRLMWAVDESSNTDLIWKYGRVALPSVTKYKVSIEADFDSEPGYIGVRGIHVVPGYCHPLPLTATKECGRNFTTMSGIILSPHHPGYYPPLTRCRWTINVPRGNTIKLRFLEFQLEDDPSCLTDFLEIHSGLKTRTLLGKYCGERFPALVKSSSNVMVITFVSNNEINGLGFKLHYAADVDDKEACLQYEGCPSSCECTRKSLELVITVKKGRKLTAFPRNIPSKAAVMDLSGNHIFNIERSAFGNGSVLQTLKLDSNFIRALPIGMLDKMYHLQTLDCSANLIDTISTNTFSTSLASLTTLSLRQNRINRIEKDAFNSTRNLQNLYLQENELKELPDYVFHGLSRLKILYLNDNQIMRLSSKTFAGLSSLEKLDLSHNSFSINNFPKDVFNGLKSLKEIRLDEYILCCYAKKAVAGVRCISPKAEFSSCSDLMKNKGVQICVWILGITALVGNLLVILMRVFVKENNKVHSFLLTNLAISDLLMGVYLLIIAIKDVQWQGEYFEHDVDWRSGLTCAFTGVLSMASSEVSVLMLTLITTDRLICVIFPFKKRRINRKCAYVIVGGIWIFGIMISIIPTLGFDYFFDKKREVGFYGKSAVCLPLQLSTERQAGWEYAVGIFIILNFVSFIYILTAYTAMLFTVKGAAKQARSTNMKRESKMAWRMMFIVLTDFLCWMPVIVIGLLSLLGKFHDPEKQAYVWIAVFVLPLNSALNPILYTFSTPLFKRKVGDHTDTLTSVLERTVRRPKRNPVSKGKGIMLRRNAVVPSKSQTTLVAGLSLSLNPNSSSRQLDKIQESEGPETELKLVEIPNVFWDETSVSVGFVVAWSGSKKNPCVRLIKHFSKIKEEDWKKEVELAKELRQGLEHPNIIKYCWHSATERCDVNYKKAGFPRFKKSSFLLCYDFSANTTLEEYFKSNRIIFNLDSLIVVAMDLISAIQHLEQKGVVHNNITTSSVLIGRGLRVPPINAVLGSFGFAQRISQDFPECSLNGHSVKDILGKNILQFGCVLSELVKNCRDSNEFDELQEVMHLCFEQDPDVRPDACQVKDLVEELWNRNDIWDTSL</sequence>
<keyword evidence="3" id="KW-0433">Leucine-rich repeat</keyword>
<dbReference type="Gene3D" id="2.60.120.290">
    <property type="entry name" value="Spermadhesin, CUB domain"/>
    <property type="match status" value="1"/>
</dbReference>
<dbReference type="InterPro" id="IPR032675">
    <property type="entry name" value="LRR_dom_sf"/>
</dbReference>
<dbReference type="InterPro" id="IPR001759">
    <property type="entry name" value="PTX_dom"/>
</dbReference>
<evidence type="ECO:0000256" key="1">
    <source>
        <dbReference type="ARBA" id="ARBA00004651"/>
    </source>
</evidence>
<dbReference type="SUPFAM" id="SSF56112">
    <property type="entry name" value="Protein kinase-like (PK-like)"/>
    <property type="match status" value="1"/>
</dbReference>
<evidence type="ECO:0000259" key="15">
    <source>
        <dbReference type="PROSITE" id="PS50011"/>
    </source>
</evidence>
<dbReference type="InterPro" id="IPR000998">
    <property type="entry name" value="MAM_dom"/>
</dbReference>
<dbReference type="SMART" id="SM00365">
    <property type="entry name" value="LRR_SD22"/>
    <property type="match status" value="3"/>
</dbReference>
<reference evidence="19 20" key="1">
    <citation type="submission" date="2022-05" db="EMBL/GenBank/DDBJ databases">
        <authorList>
            <consortium name="Genoscope - CEA"/>
            <person name="William W."/>
        </authorList>
    </citation>
    <scope>NUCLEOTIDE SEQUENCE [LARGE SCALE GENOMIC DNA]</scope>
</reference>
<dbReference type="InterPro" id="IPR003591">
    <property type="entry name" value="Leu-rich_rpt_typical-subtyp"/>
</dbReference>
<keyword evidence="9" id="KW-1015">Disulfide bond</keyword>
<evidence type="ECO:0000256" key="11">
    <source>
        <dbReference type="ARBA" id="ARBA00023224"/>
    </source>
</evidence>
<dbReference type="PROSITE" id="PS51828">
    <property type="entry name" value="PTX_2"/>
    <property type="match status" value="1"/>
</dbReference>
<protein>
    <recommendedName>
        <fullName evidence="21">G-protein coupled receptor GRL101</fullName>
    </recommendedName>
</protein>
<keyword evidence="2" id="KW-1003">Cell membrane</keyword>
<dbReference type="Proteomes" id="UP001159427">
    <property type="component" value="Unassembled WGS sequence"/>
</dbReference>
<evidence type="ECO:0000256" key="5">
    <source>
        <dbReference type="ARBA" id="ARBA00022737"/>
    </source>
</evidence>
<keyword evidence="5" id="KW-0677">Repeat</keyword>
<dbReference type="Gene3D" id="3.80.10.10">
    <property type="entry name" value="Ribonuclease Inhibitor"/>
    <property type="match status" value="2"/>
</dbReference>
<feature type="transmembrane region" description="Helical" evidence="13">
    <location>
        <begin position="964"/>
        <end position="989"/>
    </location>
</feature>
<evidence type="ECO:0000259" key="17">
    <source>
        <dbReference type="PROSITE" id="PS50262"/>
    </source>
</evidence>
<evidence type="ECO:0000256" key="9">
    <source>
        <dbReference type="ARBA" id="ARBA00023157"/>
    </source>
</evidence>
<dbReference type="PANTHER" id="PTHR24372:SF77">
    <property type="entry name" value="G-PROTEIN COUPLED RECEPTORS FAMILY 1 PROFILE DOMAIN-CONTAINING PROTEIN"/>
    <property type="match status" value="1"/>
</dbReference>
<dbReference type="Pfam" id="PF00001">
    <property type="entry name" value="7tm_1"/>
    <property type="match status" value="1"/>
</dbReference>
<dbReference type="Gene3D" id="1.10.510.10">
    <property type="entry name" value="Transferase(Phosphotransferase) domain 1"/>
    <property type="match status" value="1"/>
</dbReference>
<keyword evidence="4 13" id="KW-0812">Transmembrane</keyword>
<evidence type="ECO:0000259" key="18">
    <source>
        <dbReference type="PROSITE" id="PS51828"/>
    </source>
</evidence>
<feature type="transmembrane region" description="Helical" evidence="13">
    <location>
        <begin position="1046"/>
        <end position="1066"/>
    </location>
</feature>
<keyword evidence="8 13" id="KW-0472">Membrane</keyword>
<evidence type="ECO:0000256" key="4">
    <source>
        <dbReference type="ARBA" id="ARBA00022692"/>
    </source>
</evidence>
<feature type="domain" description="MAM" evidence="16">
    <location>
        <begin position="291"/>
        <end position="408"/>
    </location>
</feature>
<evidence type="ECO:0000256" key="13">
    <source>
        <dbReference type="SAM" id="Phobius"/>
    </source>
</evidence>
<dbReference type="SMART" id="SM00159">
    <property type="entry name" value="PTX"/>
    <property type="match status" value="1"/>
</dbReference>
<name>A0ABN8R2R1_9CNID</name>
<dbReference type="SUPFAM" id="SSF49899">
    <property type="entry name" value="Concanavalin A-like lectins/glucanases"/>
    <property type="match status" value="2"/>
</dbReference>
<dbReference type="PROSITE" id="PS50011">
    <property type="entry name" value="PROTEIN_KINASE_DOM"/>
    <property type="match status" value="1"/>
</dbReference>
<dbReference type="InterPro" id="IPR001245">
    <property type="entry name" value="Ser-Thr/Tyr_kinase_cat_dom"/>
</dbReference>
<gene>
    <name evidence="19" type="ORF">PEVE_00007966</name>
</gene>
<feature type="transmembrane region" description="Helical" evidence="13">
    <location>
        <begin position="792"/>
        <end position="813"/>
    </location>
</feature>
<dbReference type="Pfam" id="PF13855">
    <property type="entry name" value="LRR_8"/>
    <property type="match status" value="2"/>
</dbReference>
<evidence type="ECO:0000256" key="8">
    <source>
        <dbReference type="ARBA" id="ARBA00023136"/>
    </source>
</evidence>
<evidence type="ECO:0000313" key="19">
    <source>
        <dbReference type="EMBL" id="CAH3171650.1"/>
    </source>
</evidence>
<dbReference type="InterPro" id="IPR035914">
    <property type="entry name" value="Sperma_CUB_dom_sf"/>
</dbReference>
<feature type="transmembrane region" description="Helical" evidence="13">
    <location>
        <begin position="863"/>
        <end position="886"/>
    </location>
</feature>
<dbReference type="Gene3D" id="1.20.1070.10">
    <property type="entry name" value="Rhodopsin 7-helix transmembrane proteins"/>
    <property type="match status" value="1"/>
</dbReference>
<dbReference type="EMBL" id="CALNXI010001539">
    <property type="protein sequence ID" value="CAH3171650.1"/>
    <property type="molecule type" value="Genomic_DNA"/>
</dbReference>
<dbReference type="InterPro" id="IPR001611">
    <property type="entry name" value="Leu-rich_rpt"/>
</dbReference>
<comment type="caution">
    <text evidence="12">Lacks conserved residue(s) required for the propagation of feature annotation.</text>
</comment>
<evidence type="ECO:0000259" key="16">
    <source>
        <dbReference type="PROSITE" id="PS50060"/>
    </source>
</evidence>
<dbReference type="PRINTS" id="PR00237">
    <property type="entry name" value="GPCRRHODOPSN"/>
</dbReference>
<dbReference type="PANTHER" id="PTHR24372">
    <property type="entry name" value="GLYCOPROTEIN HORMONE RECEPTOR"/>
    <property type="match status" value="1"/>
</dbReference>
<evidence type="ECO:0000256" key="7">
    <source>
        <dbReference type="ARBA" id="ARBA00023040"/>
    </source>
</evidence>
<dbReference type="SMART" id="SM00220">
    <property type="entry name" value="S_TKc"/>
    <property type="match status" value="1"/>
</dbReference>
<dbReference type="Pfam" id="PF00629">
    <property type="entry name" value="MAM"/>
    <property type="match status" value="1"/>
</dbReference>
<feature type="domain" description="CUB" evidence="14">
    <location>
        <begin position="417"/>
        <end position="528"/>
    </location>
</feature>
<keyword evidence="7" id="KW-0297">G-protein coupled receptor</keyword>
<keyword evidence="6 13" id="KW-1133">Transmembrane helix</keyword>
<keyword evidence="10" id="KW-0675">Receptor</keyword>
<feature type="domain" description="Pentraxin (PTX)" evidence="18">
    <location>
        <begin position="78"/>
        <end position="284"/>
    </location>
</feature>
<dbReference type="Gene3D" id="2.60.120.200">
    <property type="match status" value="2"/>
</dbReference>
<dbReference type="Pfam" id="PF07714">
    <property type="entry name" value="PK_Tyr_Ser-Thr"/>
    <property type="match status" value="1"/>
</dbReference>
<keyword evidence="11" id="KW-0807">Transducer</keyword>
<dbReference type="Pfam" id="PF00354">
    <property type="entry name" value="Pentaxin"/>
    <property type="match status" value="1"/>
</dbReference>
<dbReference type="InterPro" id="IPR000276">
    <property type="entry name" value="GPCR_Rhodpsn"/>
</dbReference>